<comment type="caution">
    <text evidence="2">The sequence shown here is derived from an EMBL/GenBank/DDBJ whole genome shotgun (WGS) entry which is preliminary data.</text>
</comment>
<organism evidence="2 3">
    <name type="scientific">Sporolactobacillus inulinus</name>
    <dbReference type="NCBI Taxonomy" id="2078"/>
    <lineage>
        <taxon>Bacteria</taxon>
        <taxon>Bacillati</taxon>
        <taxon>Bacillota</taxon>
        <taxon>Bacilli</taxon>
        <taxon>Bacillales</taxon>
        <taxon>Sporolactobacillaceae</taxon>
        <taxon>Sporolactobacillus</taxon>
    </lineage>
</organism>
<sequence length="37" mass="4331">MPFKRKIDGSQTRAEVNRRRDSAYQGEKRENEGFCVA</sequence>
<name>A0A4Y1ZG36_9BACL</name>
<feature type="compositionally biased region" description="Basic and acidic residues" evidence="1">
    <location>
        <begin position="15"/>
        <end position="37"/>
    </location>
</feature>
<evidence type="ECO:0000256" key="1">
    <source>
        <dbReference type="SAM" id="MobiDB-lite"/>
    </source>
</evidence>
<protein>
    <submittedName>
        <fullName evidence="2">Uncharacterized protein</fullName>
    </submittedName>
</protein>
<evidence type="ECO:0000313" key="3">
    <source>
        <dbReference type="Proteomes" id="UP000319716"/>
    </source>
</evidence>
<feature type="region of interest" description="Disordered" evidence="1">
    <location>
        <begin position="1"/>
        <end position="37"/>
    </location>
</feature>
<dbReference type="Proteomes" id="UP000319716">
    <property type="component" value="Unassembled WGS sequence"/>
</dbReference>
<gene>
    <name evidence="2" type="ORF">NBRC111894_3661</name>
</gene>
<accession>A0A4Y1ZG36</accession>
<reference evidence="2 3" key="1">
    <citation type="submission" date="2017-11" db="EMBL/GenBank/DDBJ databases">
        <title>Draft Genome Sequence of Sporolactobacillus inulinus NBRC 111894 Isolated from Koso, a Japanese Sugar-Vegetable Fermented Beverage.</title>
        <authorList>
            <person name="Chiou T.Y."/>
            <person name="Oshima K."/>
            <person name="Suda W."/>
            <person name="Hattori M."/>
            <person name="Takahashi T."/>
        </authorList>
    </citation>
    <scope>NUCLEOTIDE SEQUENCE [LARGE SCALE GENOMIC DNA]</scope>
    <source>
        <strain evidence="2 3">NBRC111894</strain>
    </source>
</reference>
<dbReference type="EMBL" id="BEXB01000040">
    <property type="protein sequence ID" value="GAY78107.1"/>
    <property type="molecule type" value="Genomic_DNA"/>
</dbReference>
<evidence type="ECO:0000313" key="2">
    <source>
        <dbReference type="EMBL" id="GAY78107.1"/>
    </source>
</evidence>
<proteinExistence type="predicted"/>
<dbReference type="AlphaFoldDB" id="A0A4Y1ZG36"/>